<feature type="non-terminal residue" evidence="2">
    <location>
        <position position="105"/>
    </location>
</feature>
<evidence type="ECO:0000256" key="1">
    <source>
        <dbReference type="SAM" id="MobiDB-lite"/>
    </source>
</evidence>
<evidence type="ECO:0000313" key="2">
    <source>
        <dbReference type="EMBL" id="JAT82409.1"/>
    </source>
</evidence>
<feature type="non-terminal residue" evidence="2">
    <location>
        <position position="1"/>
    </location>
</feature>
<organism evidence="2">
    <name type="scientific">Pectinophora gossypiella</name>
    <name type="common">Cotton pink bollworm</name>
    <name type="synonym">Depressaria gossypiella</name>
    <dbReference type="NCBI Taxonomy" id="13191"/>
    <lineage>
        <taxon>Eukaryota</taxon>
        <taxon>Metazoa</taxon>
        <taxon>Ecdysozoa</taxon>
        <taxon>Arthropoda</taxon>
        <taxon>Hexapoda</taxon>
        <taxon>Insecta</taxon>
        <taxon>Pterygota</taxon>
        <taxon>Neoptera</taxon>
        <taxon>Endopterygota</taxon>
        <taxon>Lepidoptera</taxon>
        <taxon>Glossata</taxon>
        <taxon>Ditrysia</taxon>
        <taxon>Gelechioidea</taxon>
        <taxon>Gelechiidae</taxon>
        <taxon>Apatetrinae</taxon>
        <taxon>Pectinophora</taxon>
    </lineage>
</organism>
<feature type="region of interest" description="Disordered" evidence="1">
    <location>
        <begin position="86"/>
        <end position="105"/>
    </location>
</feature>
<feature type="compositionally biased region" description="Basic and acidic residues" evidence="1">
    <location>
        <begin position="96"/>
        <end position="105"/>
    </location>
</feature>
<sequence length="105" mass="11949">DERSSQEYVSLPVTLNAEHMPGFQEVDLRPRIPSEASLASGVREIESLRRELEATVMERAQLQTRVEELLERATEAERLRTELDRLKSVSSEQEAALERLADENG</sequence>
<gene>
    <name evidence="2" type="ORF">g.18572</name>
</gene>
<dbReference type="EMBL" id="GDQN01008645">
    <property type="protein sequence ID" value="JAT82409.1"/>
    <property type="molecule type" value="Transcribed_RNA"/>
</dbReference>
<proteinExistence type="predicted"/>
<name>A0A1E1W640_PECGO</name>
<reference evidence="2" key="1">
    <citation type="submission" date="2015-09" db="EMBL/GenBank/DDBJ databases">
        <title>De novo assembly of Pectinophora gossypiella (Pink Bollworm) gut transcriptome.</title>
        <authorList>
            <person name="Tassone E.E."/>
        </authorList>
    </citation>
    <scope>NUCLEOTIDE SEQUENCE</scope>
</reference>
<dbReference type="AlphaFoldDB" id="A0A1E1W640"/>
<protein>
    <submittedName>
        <fullName evidence="2">Uncharacterized protein</fullName>
    </submittedName>
</protein>
<dbReference type="OrthoDB" id="21607at2759"/>
<accession>A0A1E1W640</accession>